<reference evidence="10 11" key="1">
    <citation type="journal article" date="2011" name="Stand. Genomic Sci.">
        <title>Complete genome sequence of 'Thioalkalivibrio sulfidophilus' HL-EbGr7.</title>
        <authorList>
            <person name="Muyzer G."/>
            <person name="Sorokin D.Y."/>
            <person name="Mavromatis K."/>
            <person name="Lapidus A."/>
            <person name="Clum A."/>
            <person name="Ivanova N."/>
            <person name="Pati A."/>
            <person name="d'Haeseleer P."/>
            <person name="Woyke T."/>
            <person name="Kyrpides N.C."/>
        </authorList>
    </citation>
    <scope>NUCLEOTIDE SEQUENCE [LARGE SCALE GENOMIC DNA]</scope>
    <source>
        <strain evidence="10 11">HL-EbGR7</strain>
    </source>
</reference>
<feature type="transmembrane region" description="Helical" evidence="9">
    <location>
        <begin position="21"/>
        <end position="43"/>
    </location>
</feature>
<evidence type="ECO:0000313" key="11">
    <source>
        <dbReference type="Proteomes" id="UP000002383"/>
    </source>
</evidence>
<comment type="similarity">
    <text evidence="2 7">Belongs to the ExbD/TolR family.</text>
</comment>
<keyword evidence="5 9" id="KW-1133">Transmembrane helix</keyword>
<evidence type="ECO:0000256" key="2">
    <source>
        <dbReference type="ARBA" id="ARBA00005811"/>
    </source>
</evidence>
<sequence length="168" mass="18726">MRFRMRRARQKQVAELNVTAFMNLMVVLVPFLLMMAVFSRITVHELSLPSASQASEQEPPSLQLEVIMRTDHLVIADRRRGPLHRIPNTGEGYDLGTLGERLLEIKRGAPSIDQATILLEPQVDYQSLIWVMDVLRGGQTDPASGLRQPELFPQISIGDAPVQGGSGR</sequence>
<dbReference type="Pfam" id="PF02472">
    <property type="entry name" value="ExbD"/>
    <property type="match status" value="1"/>
</dbReference>
<evidence type="ECO:0000256" key="3">
    <source>
        <dbReference type="ARBA" id="ARBA00022475"/>
    </source>
</evidence>
<keyword evidence="7" id="KW-0653">Protein transport</keyword>
<evidence type="ECO:0000256" key="1">
    <source>
        <dbReference type="ARBA" id="ARBA00004162"/>
    </source>
</evidence>
<evidence type="ECO:0000256" key="4">
    <source>
        <dbReference type="ARBA" id="ARBA00022692"/>
    </source>
</evidence>
<dbReference type="OrthoDB" id="9150865at2"/>
<dbReference type="InterPro" id="IPR003400">
    <property type="entry name" value="ExbD"/>
</dbReference>
<evidence type="ECO:0000256" key="7">
    <source>
        <dbReference type="RuleBase" id="RU003879"/>
    </source>
</evidence>
<keyword evidence="7" id="KW-0813">Transport</keyword>
<keyword evidence="11" id="KW-1185">Reference proteome</keyword>
<proteinExistence type="inferred from homology"/>
<evidence type="ECO:0000256" key="9">
    <source>
        <dbReference type="SAM" id="Phobius"/>
    </source>
</evidence>
<dbReference type="HOGENOM" id="CLU_104146_0_0_6"/>
<evidence type="ECO:0000313" key="10">
    <source>
        <dbReference type="EMBL" id="ACL71635.1"/>
    </source>
</evidence>
<keyword evidence="3" id="KW-1003">Cell membrane</keyword>
<dbReference type="EMBL" id="CP001339">
    <property type="protein sequence ID" value="ACL71635.1"/>
    <property type="molecule type" value="Genomic_DNA"/>
</dbReference>
<keyword evidence="6 9" id="KW-0472">Membrane</keyword>
<evidence type="ECO:0008006" key="12">
    <source>
        <dbReference type="Google" id="ProtNLM"/>
    </source>
</evidence>
<dbReference type="KEGG" id="tgr:Tgr7_0538"/>
<dbReference type="GO" id="GO:0022857">
    <property type="term" value="F:transmembrane transporter activity"/>
    <property type="evidence" value="ECO:0007669"/>
    <property type="project" value="InterPro"/>
</dbReference>
<evidence type="ECO:0000256" key="6">
    <source>
        <dbReference type="ARBA" id="ARBA00023136"/>
    </source>
</evidence>
<dbReference type="Proteomes" id="UP000002383">
    <property type="component" value="Chromosome"/>
</dbReference>
<comment type="subcellular location">
    <subcellularLocation>
        <location evidence="1">Cell membrane</location>
        <topology evidence="1">Single-pass membrane protein</topology>
    </subcellularLocation>
    <subcellularLocation>
        <location evidence="7">Cell membrane</location>
        <topology evidence="7">Single-pass type II membrane protein</topology>
    </subcellularLocation>
</comment>
<dbReference type="STRING" id="396588.Tgr7_0538"/>
<evidence type="ECO:0000256" key="8">
    <source>
        <dbReference type="SAM" id="MobiDB-lite"/>
    </source>
</evidence>
<dbReference type="GO" id="GO:0005886">
    <property type="term" value="C:plasma membrane"/>
    <property type="evidence" value="ECO:0007669"/>
    <property type="project" value="UniProtKB-SubCell"/>
</dbReference>
<organism evidence="10 11">
    <name type="scientific">Thioalkalivibrio sulfidiphilus (strain HL-EbGR7)</name>
    <dbReference type="NCBI Taxonomy" id="396588"/>
    <lineage>
        <taxon>Bacteria</taxon>
        <taxon>Pseudomonadati</taxon>
        <taxon>Pseudomonadota</taxon>
        <taxon>Gammaproteobacteria</taxon>
        <taxon>Chromatiales</taxon>
        <taxon>Ectothiorhodospiraceae</taxon>
        <taxon>Thioalkalivibrio</taxon>
    </lineage>
</organism>
<dbReference type="eggNOG" id="COG0848">
    <property type="taxonomic scope" value="Bacteria"/>
</dbReference>
<dbReference type="AlphaFoldDB" id="B8GLB7"/>
<keyword evidence="4 7" id="KW-0812">Transmembrane</keyword>
<evidence type="ECO:0000256" key="5">
    <source>
        <dbReference type="ARBA" id="ARBA00022989"/>
    </source>
</evidence>
<name>B8GLB7_THISH</name>
<dbReference type="GO" id="GO:0015031">
    <property type="term" value="P:protein transport"/>
    <property type="evidence" value="ECO:0007669"/>
    <property type="project" value="UniProtKB-KW"/>
</dbReference>
<accession>B8GLB7</accession>
<protein>
    <recommendedName>
        <fullName evidence="12">Biopolymer transport protein ExbD/TolR</fullName>
    </recommendedName>
</protein>
<feature type="region of interest" description="Disordered" evidence="8">
    <location>
        <begin position="141"/>
        <end position="168"/>
    </location>
</feature>
<gene>
    <name evidence="10" type="ordered locus">Tgr7_0538</name>
</gene>